<feature type="transmembrane region" description="Helical" evidence="6">
    <location>
        <begin position="193"/>
        <end position="213"/>
    </location>
</feature>
<dbReference type="GO" id="GO:0030420">
    <property type="term" value="P:establishment of competence for transformation"/>
    <property type="evidence" value="ECO:0007669"/>
    <property type="project" value="InterPro"/>
</dbReference>
<dbReference type="InterPro" id="IPR035681">
    <property type="entry name" value="ComA-like_MBL"/>
</dbReference>
<evidence type="ECO:0000256" key="3">
    <source>
        <dbReference type="ARBA" id="ARBA00022692"/>
    </source>
</evidence>
<dbReference type="STRING" id="576118.SAMN05216216_13125"/>
<feature type="transmembrane region" description="Helical" evidence="6">
    <location>
        <begin position="280"/>
        <end position="302"/>
    </location>
</feature>
<dbReference type="NCBIfam" id="TIGR00360">
    <property type="entry name" value="ComEC_N-term"/>
    <property type="match status" value="1"/>
</dbReference>
<keyword evidence="3 6" id="KW-0812">Transmembrane</keyword>
<evidence type="ECO:0000313" key="9">
    <source>
        <dbReference type="Proteomes" id="UP000199008"/>
    </source>
</evidence>
<dbReference type="CDD" id="cd07731">
    <property type="entry name" value="ComA-like_MBL-fold"/>
    <property type="match status" value="1"/>
</dbReference>
<evidence type="ECO:0000256" key="1">
    <source>
        <dbReference type="ARBA" id="ARBA00004651"/>
    </source>
</evidence>
<sequence>MLYAGKPTVSEAVEHIDEFTITDYKYYRDEIHYLAEADGMTFELFVDEGGRADIGTVCTGKFAVADIKGQRNFLKRSDYMQLALNQISGRIYEDTLDRTDCTSGKKTVKMNLAHFRSLYMDKLLNYTSFDYRFDLLTLSIGNKSYIESEFFDSLQKLGIYHLYVISGTHVAFISAFLYFAFRKMRLTLRTIKILLIISLLAFLLINIFSSSVFRAVFMAVMLIVTSFFNKKPYLMIISLSAIVQILLNPYIVFHAGYQLSYITTYFILLARPFIQGQKAFVQLLQITLISEVSTLLIILVQFNEVSISGIIMNMFFVPLFSIVIFPMVILFQAMMILPNIGFIDYFYHFTFTFLQEMIAYLANLIKHRYAVKNLPEFIYMCIAAFTFLIARSICKLDYMRLSVYGLLLVVTVYSANITDREDFTFTMIDVGQGDAFLIEDHKSDQTVMIDTGGVFTFDDRESMLAEKTVLPYLKERGIDNIELLVLSHMDIDHVGEAGDVINKKNVRNLMVNMEDPKLDEWADDIIKNDFKGNVLPSEDISTINVGNILIENLDAAYPGAEKDSNEHSIVLKVTLGQYSFLMTGDMTEAMEEHMVMQKNDLQVDILKLAHHGSDTSTGKAIVEAASPSYALVSAGKDNQYGHPHQDVLDRLTGIEILSTKDTGMVQLNIKSDRLCVRAKLDEALNHCIKKELNHQLSE</sequence>
<organism evidence="8 9">
    <name type="scientific">Lacicoccus qingdaonensis</name>
    <dbReference type="NCBI Taxonomy" id="576118"/>
    <lineage>
        <taxon>Bacteria</taxon>
        <taxon>Bacillati</taxon>
        <taxon>Bacillota</taxon>
        <taxon>Bacilli</taxon>
        <taxon>Bacillales</taxon>
        <taxon>Salinicoccaceae</taxon>
        <taxon>Lacicoccus</taxon>
    </lineage>
</organism>
<evidence type="ECO:0000256" key="5">
    <source>
        <dbReference type="ARBA" id="ARBA00023136"/>
    </source>
</evidence>
<dbReference type="Pfam" id="PF00753">
    <property type="entry name" value="Lactamase_B"/>
    <property type="match status" value="1"/>
</dbReference>
<dbReference type="InterPro" id="IPR004477">
    <property type="entry name" value="ComEC_N"/>
</dbReference>
<feature type="transmembrane region" description="Helical" evidence="6">
    <location>
        <begin position="314"/>
        <end position="333"/>
    </location>
</feature>
<dbReference type="PANTHER" id="PTHR30619:SF7">
    <property type="entry name" value="BETA-LACTAMASE DOMAIN PROTEIN"/>
    <property type="match status" value="1"/>
</dbReference>
<feature type="domain" description="Metallo-beta-lactamase" evidence="7">
    <location>
        <begin position="432"/>
        <end position="636"/>
    </location>
</feature>
<dbReference type="Pfam" id="PF03772">
    <property type="entry name" value="Competence"/>
    <property type="match status" value="1"/>
</dbReference>
<feature type="transmembrane region" description="Helical" evidence="6">
    <location>
        <begin position="377"/>
        <end position="393"/>
    </location>
</feature>
<keyword evidence="5 6" id="KW-0472">Membrane</keyword>
<evidence type="ECO:0000259" key="7">
    <source>
        <dbReference type="SMART" id="SM00849"/>
    </source>
</evidence>
<comment type="subcellular location">
    <subcellularLocation>
        <location evidence="1">Cell membrane</location>
        <topology evidence="1">Multi-pass membrane protein</topology>
    </subcellularLocation>
</comment>
<dbReference type="AlphaFoldDB" id="A0A1G9I9X5"/>
<keyword evidence="2" id="KW-1003">Cell membrane</keyword>
<feature type="transmembrane region" description="Helical" evidence="6">
    <location>
        <begin position="233"/>
        <end position="252"/>
    </location>
</feature>
<evidence type="ECO:0000256" key="6">
    <source>
        <dbReference type="SAM" id="Phobius"/>
    </source>
</evidence>
<dbReference type="NCBIfam" id="TIGR00361">
    <property type="entry name" value="ComEC_Rec2"/>
    <property type="match status" value="1"/>
</dbReference>
<feature type="transmembrane region" description="Helical" evidence="6">
    <location>
        <begin position="160"/>
        <end position="181"/>
    </location>
</feature>
<evidence type="ECO:0000313" key="8">
    <source>
        <dbReference type="EMBL" id="SDL22001.1"/>
    </source>
</evidence>
<dbReference type="SUPFAM" id="SSF56281">
    <property type="entry name" value="Metallo-hydrolase/oxidoreductase"/>
    <property type="match status" value="1"/>
</dbReference>
<protein>
    <submittedName>
        <fullName evidence="8">Competence protein ComEC</fullName>
    </submittedName>
</protein>
<proteinExistence type="predicted"/>
<dbReference type="EMBL" id="FNFY01000031">
    <property type="protein sequence ID" value="SDL22001.1"/>
    <property type="molecule type" value="Genomic_DNA"/>
</dbReference>
<keyword evidence="9" id="KW-1185">Reference proteome</keyword>
<accession>A0A1G9I9X5</accession>
<dbReference type="InterPro" id="IPR052159">
    <property type="entry name" value="Competence_DNA_uptake"/>
</dbReference>
<dbReference type="InterPro" id="IPR004797">
    <property type="entry name" value="Competence_ComEC/Rec2"/>
</dbReference>
<evidence type="ECO:0000256" key="4">
    <source>
        <dbReference type="ARBA" id="ARBA00022989"/>
    </source>
</evidence>
<dbReference type="Proteomes" id="UP000199008">
    <property type="component" value="Unassembled WGS sequence"/>
</dbReference>
<keyword evidence="4 6" id="KW-1133">Transmembrane helix</keyword>
<feature type="transmembrane region" description="Helical" evidence="6">
    <location>
        <begin position="399"/>
        <end position="417"/>
    </location>
</feature>
<dbReference type="Gene3D" id="3.60.15.10">
    <property type="entry name" value="Ribonuclease Z/Hydroxyacylglutathione hydrolase-like"/>
    <property type="match status" value="1"/>
</dbReference>
<evidence type="ECO:0000256" key="2">
    <source>
        <dbReference type="ARBA" id="ARBA00022475"/>
    </source>
</evidence>
<feature type="transmembrane region" description="Helical" evidence="6">
    <location>
        <begin position="345"/>
        <end position="365"/>
    </location>
</feature>
<dbReference type="GO" id="GO:0005886">
    <property type="term" value="C:plasma membrane"/>
    <property type="evidence" value="ECO:0007669"/>
    <property type="project" value="UniProtKB-SubCell"/>
</dbReference>
<gene>
    <name evidence="8" type="ORF">SAMN05216216_13125</name>
</gene>
<name>A0A1G9I9X5_9BACL</name>
<dbReference type="InterPro" id="IPR036866">
    <property type="entry name" value="RibonucZ/Hydroxyglut_hydro"/>
</dbReference>
<dbReference type="SMART" id="SM00849">
    <property type="entry name" value="Lactamase_B"/>
    <property type="match status" value="1"/>
</dbReference>
<reference evidence="9" key="1">
    <citation type="submission" date="2016-10" db="EMBL/GenBank/DDBJ databases">
        <authorList>
            <person name="Varghese N."/>
            <person name="Submissions S."/>
        </authorList>
    </citation>
    <scope>NUCLEOTIDE SEQUENCE [LARGE SCALE GENOMIC DNA]</scope>
    <source>
        <strain evidence="9">CGMCC 1.8895</strain>
    </source>
</reference>
<dbReference type="PANTHER" id="PTHR30619">
    <property type="entry name" value="DNA INTERNALIZATION/COMPETENCE PROTEIN COMEC/REC2"/>
    <property type="match status" value="1"/>
</dbReference>
<dbReference type="InterPro" id="IPR001279">
    <property type="entry name" value="Metallo-B-lactamas"/>
</dbReference>